<evidence type="ECO:0000313" key="2">
    <source>
        <dbReference type="EMBL" id="KAB2572644.1"/>
    </source>
</evidence>
<dbReference type="Pfam" id="PF12296">
    <property type="entry name" value="HsbA"/>
    <property type="match status" value="1"/>
</dbReference>
<dbReference type="GO" id="GO:0005576">
    <property type="term" value="C:extracellular region"/>
    <property type="evidence" value="ECO:0007669"/>
    <property type="project" value="TreeGrafter"/>
</dbReference>
<evidence type="ECO:0008006" key="4">
    <source>
        <dbReference type="Google" id="ProtNLM"/>
    </source>
</evidence>
<dbReference type="Proteomes" id="UP000325902">
    <property type="component" value="Unassembled WGS sequence"/>
</dbReference>
<proteinExistence type="predicted"/>
<organism evidence="2 3">
    <name type="scientific">Lasiodiplodia theobromae</name>
    <dbReference type="NCBI Taxonomy" id="45133"/>
    <lineage>
        <taxon>Eukaryota</taxon>
        <taxon>Fungi</taxon>
        <taxon>Dikarya</taxon>
        <taxon>Ascomycota</taxon>
        <taxon>Pezizomycotina</taxon>
        <taxon>Dothideomycetes</taxon>
        <taxon>Dothideomycetes incertae sedis</taxon>
        <taxon>Botryosphaeriales</taxon>
        <taxon>Botryosphaeriaceae</taxon>
        <taxon>Lasiodiplodia</taxon>
    </lineage>
</organism>
<dbReference type="Gene3D" id="1.20.1280.140">
    <property type="match status" value="1"/>
</dbReference>
<name>A0A5N5D5L6_9PEZI</name>
<feature type="signal peptide" evidence="1">
    <location>
        <begin position="1"/>
        <end position="22"/>
    </location>
</feature>
<dbReference type="EMBL" id="VCHE01000074">
    <property type="protein sequence ID" value="KAB2572644.1"/>
    <property type="molecule type" value="Genomic_DNA"/>
</dbReference>
<gene>
    <name evidence="2" type="ORF">DBV05_g8685</name>
</gene>
<evidence type="ECO:0000256" key="1">
    <source>
        <dbReference type="SAM" id="SignalP"/>
    </source>
</evidence>
<accession>A0A5N5D5L6</accession>
<sequence>MRFLPTLVLAAATAASAASTLAKRTVTADTLIQDITNIHNGVLANQQATQNYEGGNIVTALIEGTPVLVTVGAVHIANRKGYADAKLSPAIDEPSTSRIFQHTEDTVGVSIPSAVQTLEGKKAQFEASGMSGIVVDSLKLLLNDHDTFSAALMAKASTANETLTAQGVRIVTDIHDAIQSGIDAFSG</sequence>
<evidence type="ECO:0000313" key="3">
    <source>
        <dbReference type="Proteomes" id="UP000325902"/>
    </source>
</evidence>
<dbReference type="AlphaFoldDB" id="A0A5N5D5L6"/>
<reference evidence="2 3" key="1">
    <citation type="journal article" date="2019" name="Sci. Rep.">
        <title>A multi-omics analysis of the grapevine pathogen Lasiodiplodia theobromae reveals that temperature affects the expression of virulence- and pathogenicity-related genes.</title>
        <authorList>
            <person name="Felix C."/>
            <person name="Meneses R."/>
            <person name="Goncalves M.F.M."/>
            <person name="Tilleman L."/>
            <person name="Duarte A.S."/>
            <person name="Jorrin-Novo J.V."/>
            <person name="Van de Peer Y."/>
            <person name="Deforce D."/>
            <person name="Van Nieuwerburgh F."/>
            <person name="Esteves A.C."/>
            <person name="Alves A."/>
        </authorList>
    </citation>
    <scope>NUCLEOTIDE SEQUENCE [LARGE SCALE GENOMIC DNA]</scope>
    <source>
        <strain evidence="2 3">LA-SOL3</strain>
    </source>
</reference>
<keyword evidence="1" id="KW-0732">Signal</keyword>
<protein>
    <recommendedName>
        <fullName evidence="4">Cell wall galactomannoprotein</fullName>
    </recommendedName>
</protein>
<feature type="chain" id="PRO_5024993773" description="Cell wall galactomannoprotein" evidence="1">
    <location>
        <begin position="23"/>
        <end position="187"/>
    </location>
</feature>
<dbReference type="OrthoDB" id="2422134at2759"/>
<dbReference type="PANTHER" id="PTHR38123">
    <property type="entry name" value="CELL WALL SERINE-THREONINE-RICH GALACTOMANNOPROTEIN MP1 (AFU_ORTHOLOGUE AFUA_4G03240)"/>
    <property type="match status" value="1"/>
</dbReference>
<comment type="caution">
    <text evidence="2">The sequence shown here is derived from an EMBL/GenBank/DDBJ whole genome shotgun (WGS) entry which is preliminary data.</text>
</comment>
<dbReference type="PANTHER" id="PTHR38123:SF5">
    <property type="entry name" value="CELL WALL GALACTOMANNOPROTEIN"/>
    <property type="match status" value="1"/>
</dbReference>
<keyword evidence="3" id="KW-1185">Reference proteome</keyword>
<dbReference type="InterPro" id="IPR021054">
    <property type="entry name" value="Cell_wall_mannoprotein_1"/>
</dbReference>